<dbReference type="Gene3D" id="3.30.40.10">
    <property type="entry name" value="Zinc/RING finger domain, C3HC4 (zinc finger)"/>
    <property type="match status" value="1"/>
</dbReference>
<dbReference type="PANTHER" id="PTHR24103">
    <property type="entry name" value="E3 UBIQUITIN-PROTEIN LIGASE TRIM"/>
    <property type="match status" value="1"/>
</dbReference>
<dbReference type="InterPro" id="IPR027370">
    <property type="entry name" value="Znf-RING_euk"/>
</dbReference>
<evidence type="ECO:0000256" key="6">
    <source>
        <dbReference type="SAM" id="Phobius"/>
    </source>
</evidence>
<dbReference type="PROSITE" id="PS00518">
    <property type="entry name" value="ZF_RING_1"/>
    <property type="match status" value="1"/>
</dbReference>
<feature type="transmembrane region" description="Helical" evidence="6">
    <location>
        <begin position="366"/>
        <end position="383"/>
    </location>
</feature>
<organism evidence="9 10">
    <name type="scientific">Sinocyclocheilus grahami</name>
    <name type="common">Dianchi golden-line fish</name>
    <name type="synonym">Barbus grahami</name>
    <dbReference type="NCBI Taxonomy" id="75366"/>
    <lineage>
        <taxon>Eukaryota</taxon>
        <taxon>Metazoa</taxon>
        <taxon>Chordata</taxon>
        <taxon>Craniata</taxon>
        <taxon>Vertebrata</taxon>
        <taxon>Euteleostomi</taxon>
        <taxon>Actinopterygii</taxon>
        <taxon>Neopterygii</taxon>
        <taxon>Teleostei</taxon>
        <taxon>Ostariophysi</taxon>
        <taxon>Cypriniformes</taxon>
        <taxon>Cyprinidae</taxon>
        <taxon>Cyprininae</taxon>
        <taxon>Sinocyclocheilus</taxon>
    </lineage>
</organism>
<name>A0A672LDV6_SINGR</name>
<dbReference type="Ensembl" id="ENSSGRT00000025743.1">
    <property type="protein sequence ID" value="ENSSGRP00000023873.1"/>
    <property type="gene ID" value="ENSSGRG00000014088.1"/>
</dbReference>
<evidence type="ECO:0000256" key="2">
    <source>
        <dbReference type="ARBA" id="ARBA00022771"/>
    </source>
</evidence>
<feature type="domain" description="RING-type" evidence="7">
    <location>
        <begin position="11"/>
        <end position="51"/>
    </location>
</feature>
<reference evidence="9" key="2">
    <citation type="submission" date="2025-09" db="UniProtKB">
        <authorList>
            <consortium name="Ensembl"/>
        </authorList>
    </citation>
    <scope>IDENTIFICATION</scope>
</reference>
<evidence type="ECO:0000256" key="3">
    <source>
        <dbReference type="ARBA" id="ARBA00022833"/>
    </source>
</evidence>
<dbReference type="CDD" id="cd19800">
    <property type="entry name" value="Bbox2_xNF7-like"/>
    <property type="match status" value="1"/>
</dbReference>
<sequence length="415" mass="48573">MDSRLSKQIQCSVCVGDFTDPVSLLCDHTFCRQCISNHSQSCRLKLCPECRRPYTMWDLRSNRVLRNMVHAVREHLSEQQALRDGNVAACGAGARVFEEPEKLVCSDHQERLKLFCETDQKLVCLICRDGERHQGHTFKPVEQAAEPRKNLLLEPLSFLSKENEELQALIKKQTNEISKTEERSRQLSAQISAQFEEIHQFLRKKEEEVKKMLAKEEKDMIEKMKRNRAEIEEKLNDGREQEGILRSVLETDQPDGFLQWWSEKGLDFVEEMKEKESSVKSVNLTPNSLFLGLHETHLQFLVWKEMLSFIKPVPDRNVIHDCHDPYLRVSSDGRSIIRTSKKGIFLHHKDYRPLARTHKTFQSGQFLFITHFYFLFICLSIFLKSKYIFMIYTVSNISQIIFQTSQTRQRGSEIN</sequence>
<keyword evidence="6" id="KW-0812">Transmembrane</keyword>
<keyword evidence="5" id="KW-0175">Coiled coil</keyword>
<protein>
    <submittedName>
        <fullName evidence="9">Tripartite motif containing 109</fullName>
    </submittedName>
</protein>
<dbReference type="PROSITE" id="PS50119">
    <property type="entry name" value="ZF_BBOX"/>
    <property type="match status" value="1"/>
</dbReference>
<dbReference type="InterPro" id="IPR001841">
    <property type="entry name" value="Znf_RING"/>
</dbReference>
<evidence type="ECO:0000256" key="1">
    <source>
        <dbReference type="ARBA" id="ARBA00022723"/>
    </source>
</evidence>
<dbReference type="GO" id="GO:0008270">
    <property type="term" value="F:zinc ion binding"/>
    <property type="evidence" value="ECO:0007669"/>
    <property type="project" value="UniProtKB-KW"/>
</dbReference>
<accession>A0A672LDV6</accession>
<dbReference type="SUPFAM" id="SSF57845">
    <property type="entry name" value="B-box zinc-binding domain"/>
    <property type="match status" value="1"/>
</dbReference>
<dbReference type="InterPro" id="IPR013083">
    <property type="entry name" value="Znf_RING/FYVE/PHD"/>
</dbReference>
<dbReference type="InterPro" id="IPR017907">
    <property type="entry name" value="Znf_RING_CS"/>
</dbReference>
<evidence type="ECO:0000313" key="9">
    <source>
        <dbReference type="Ensembl" id="ENSSGRP00000023873.1"/>
    </source>
</evidence>
<evidence type="ECO:0000259" key="8">
    <source>
        <dbReference type="PROSITE" id="PS50119"/>
    </source>
</evidence>
<dbReference type="InterPro" id="IPR050143">
    <property type="entry name" value="TRIM/RBCC"/>
</dbReference>
<keyword evidence="1" id="KW-0479">Metal-binding</keyword>
<evidence type="ECO:0000313" key="10">
    <source>
        <dbReference type="Proteomes" id="UP000472262"/>
    </source>
</evidence>
<dbReference type="AlphaFoldDB" id="A0A672LDV6"/>
<dbReference type="SUPFAM" id="SSF57850">
    <property type="entry name" value="RING/U-box"/>
    <property type="match status" value="1"/>
</dbReference>
<dbReference type="Pfam" id="PF13445">
    <property type="entry name" value="zf-RING_UBOX"/>
    <property type="match status" value="1"/>
</dbReference>
<feature type="coiled-coil region" evidence="5">
    <location>
        <begin position="156"/>
        <end position="241"/>
    </location>
</feature>
<dbReference type="PROSITE" id="PS50089">
    <property type="entry name" value="ZF_RING_2"/>
    <property type="match status" value="1"/>
</dbReference>
<proteinExistence type="predicted"/>
<keyword evidence="6" id="KW-0472">Membrane</keyword>
<keyword evidence="3" id="KW-0862">Zinc</keyword>
<keyword evidence="10" id="KW-1185">Reference proteome</keyword>
<dbReference type="SMART" id="SM00336">
    <property type="entry name" value="BBOX"/>
    <property type="match status" value="1"/>
</dbReference>
<evidence type="ECO:0000259" key="7">
    <source>
        <dbReference type="PROSITE" id="PS50089"/>
    </source>
</evidence>
<dbReference type="SMART" id="SM00184">
    <property type="entry name" value="RING"/>
    <property type="match status" value="1"/>
</dbReference>
<dbReference type="Proteomes" id="UP000472262">
    <property type="component" value="Unassembled WGS sequence"/>
</dbReference>
<feature type="domain" description="B box-type" evidence="8">
    <location>
        <begin position="100"/>
        <end position="141"/>
    </location>
</feature>
<dbReference type="Gene3D" id="3.30.160.60">
    <property type="entry name" value="Classic Zinc Finger"/>
    <property type="match status" value="1"/>
</dbReference>
<evidence type="ECO:0000256" key="4">
    <source>
        <dbReference type="PROSITE-ProRule" id="PRU00024"/>
    </source>
</evidence>
<reference evidence="9" key="1">
    <citation type="submission" date="2025-08" db="UniProtKB">
        <authorList>
            <consortium name="Ensembl"/>
        </authorList>
    </citation>
    <scope>IDENTIFICATION</scope>
</reference>
<keyword evidence="6" id="KW-1133">Transmembrane helix</keyword>
<keyword evidence="2 4" id="KW-0863">Zinc-finger</keyword>
<dbReference type="Pfam" id="PF00643">
    <property type="entry name" value="zf-B_box"/>
    <property type="match status" value="1"/>
</dbReference>
<dbReference type="InterPro" id="IPR000315">
    <property type="entry name" value="Znf_B-box"/>
</dbReference>
<evidence type="ECO:0000256" key="5">
    <source>
        <dbReference type="SAM" id="Coils"/>
    </source>
</evidence>